<dbReference type="EMBL" id="JAEPRA010000002">
    <property type="protein sequence ID" value="KAG2188171.1"/>
    <property type="molecule type" value="Genomic_DNA"/>
</dbReference>
<dbReference type="PANTHER" id="PTHR13847">
    <property type="entry name" value="SARCOSINE DEHYDROGENASE-RELATED"/>
    <property type="match status" value="1"/>
</dbReference>
<dbReference type="Proteomes" id="UP000612746">
    <property type="component" value="Unassembled WGS sequence"/>
</dbReference>
<dbReference type="AlphaFoldDB" id="A0A8H7Q998"/>
<keyword evidence="3" id="KW-1185">Reference proteome</keyword>
<dbReference type="SUPFAM" id="SSF51905">
    <property type="entry name" value="FAD/NAD(P)-binding domain"/>
    <property type="match status" value="1"/>
</dbReference>
<dbReference type="OrthoDB" id="498204at2759"/>
<dbReference type="GO" id="GO:0005737">
    <property type="term" value="C:cytoplasm"/>
    <property type="evidence" value="ECO:0007669"/>
    <property type="project" value="TreeGrafter"/>
</dbReference>
<comment type="caution">
    <text evidence="2">The sequence shown here is derived from an EMBL/GenBank/DDBJ whole genome shotgun (WGS) entry which is preliminary data.</text>
</comment>
<dbReference type="Pfam" id="PF01266">
    <property type="entry name" value="DAO"/>
    <property type="match status" value="1"/>
</dbReference>
<dbReference type="Gene3D" id="3.50.50.60">
    <property type="entry name" value="FAD/NAD(P)-binding domain"/>
    <property type="match status" value="2"/>
</dbReference>
<dbReference type="Gene3D" id="3.30.9.10">
    <property type="entry name" value="D-Amino Acid Oxidase, subunit A, domain 2"/>
    <property type="match status" value="1"/>
</dbReference>
<gene>
    <name evidence="2" type="ORF">INT44_000923</name>
</gene>
<evidence type="ECO:0000313" key="2">
    <source>
        <dbReference type="EMBL" id="KAG2188171.1"/>
    </source>
</evidence>
<accession>A0A8H7Q998</accession>
<sequence length="373" mass="39841">MPRHVVVIGGGAVGASVTYFLSKKNPDLKITVVEKTGIAQAASGKSGGFLALDWCDSSELGPIARKSFQLHEQLAKELDGASYGYRRVDAFDVTFATPDTGKDLPNVAWINNKRVSYSDLIGTTNTCAQVHPFKFTNALIDDAKVRGVKVMCGQGVKELILDNTSGQLNGVILDDDSIIEADAVVVCMGPWSGRLPIQSTGTHITCLPISGARAHSIVMKPHSELPPQAIFTHTLLDGMHHHPEIYPRPDSTVYMCGGLDDEPLPPSAAEVKVNANSIDIIQQLSAMASPSHLDGAEILIRQACYLPNSNDGLPLIGEYPGISGLYVGTGHSCWGILNSPATGLMLSELILDKQIKCVPETAVEAVSLKDRCC</sequence>
<protein>
    <recommendedName>
        <fullName evidence="1">FAD dependent oxidoreductase domain-containing protein</fullName>
    </recommendedName>
</protein>
<evidence type="ECO:0000259" key="1">
    <source>
        <dbReference type="Pfam" id="PF01266"/>
    </source>
</evidence>
<organism evidence="2 3">
    <name type="scientific">Umbelopsis vinacea</name>
    <dbReference type="NCBI Taxonomy" id="44442"/>
    <lineage>
        <taxon>Eukaryota</taxon>
        <taxon>Fungi</taxon>
        <taxon>Fungi incertae sedis</taxon>
        <taxon>Mucoromycota</taxon>
        <taxon>Mucoromycotina</taxon>
        <taxon>Umbelopsidomycetes</taxon>
        <taxon>Umbelopsidales</taxon>
        <taxon>Umbelopsidaceae</taxon>
        <taxon>Umbelopsis</taxon>
    </lineage>
</organism>
<name>A0A8H7Q998_9FUNG</name>
<dbReference type="PANTHER" id="PTHR13847:SF150">
    <property type="entry name" value="OXIDOREDUCTASE TDA3-RELATED"/>
    <property type="match status" value="1"/>
</dbReference>
<dbReference type="InterPro" id="IPR006076">
    <property type="entry name" value="FAD-dep_OxRdtase"/>
</dbReference>
<feature type="domain" description="FAD dependent oxidoreductase" evidence="1">
    <location>
        <begin position="4"/>
        <end position="349"/>
    </location>
</feature>
<reference evidence="2" key="1">
    <citation type="submission" date="2020-12" db="EMBL/GenBank/DDBJ databases">
        <title>Metabolic potential, ecology and presence of endohyphal bacteria is reflected in genomic diversity of Mucoromycotina.</title>
        <authorList>
            <person name="Muszewska A."/>
            <person name="Okrasinska A."/>
            <person name="Steczkiewicz K."/>
            <person name="Drgas O."/>
            <person name="Orlowska M."/>
            <person name="Perlinska-Lenart U."/>
            <person name="Aleksandrzak-Piekarczyk T."/>
            <person name="Szatraj K."/>
            <person name="Zielenkiewicz U."/>
            <person name="Pilsyk S."/>
            <person name="Malc E."/>
            <person name="Mieczkowski P."/>
            <person name="Kruszewska J.S."/>
            <person name="Biernat P."/>
            <person name="Pawlowska J."/>
        </authorList>
    </citation>
    <scope>NUCLEOTIDE SEQUENCE</scope>
    <source>
        <strain evidence="2">WA0000051536</strain>
    </source>
</reference>
<dbReference type="InterPro" id="IPR036188">
    <property type="entry name" value="FAD/NAD-bd_sf"/>
</dbReference>
<proteinExistence type="predicted"/>
<evidence type="ECO:0000313" key="3">
    <source>
        <dbReference type="Proteomes" id="UP000612746"/>
    </source>
</evidence>